<reference evidence="2" key="1">
    <citation type="submission" date="2018-06" db="EMBL/GenBank/DDBJ databases">
        <authorList>
            <person name="Zhirakovskaya E."/>
        </authorList>
    </citation>
    <scope>NUCLEOTIDE SEQUENCE</scope>
</reference>
<evidence type="ECO:0000259" key="1">
    <source>
        <dbReference type="Pfam" id="PF00561"/>
    </source>
</evidence>
<dbReference type="InterPro" id="IPR000639">
    <property type="entry name" value="Epox_hydrolase-like"/>
</dbReference>
<dbReference type="GO" id="GO:0016020">
    <property type="term" value="C:membrane"/>
    <property type="evidence" value="ECO:0007669"/>
    <property type="project" value="TreeGrafter"/>
</dbReference>
<dbReference type="Pfam" id="PF00561">
    <property type="entry name" value="Abhydrolase_1"/>
    <property type="match status" value="1"/>
</dbReference>
<sequence>VWVEPAPEVANGETIVMLHGLYIPHFMFAQNAGALAGAGYRVLLPDLFGHGFSDRPTEKYDQAFFERQIRELLDATGVEKPFYLAGQSTGAMAATLYASQHPDQIKGLMLIVPAGLRMHGRDDDLISNILRTPIAGEWLWRVVGRRQLLAPWKPPCDECGDGPLLGDPLIQAEYRGYFPAMLNILRHFPLRGQDDIFKAAGDAGFPMLAIFGDKDETVHIDSADVFAAAAPNAVLVIIENGDHAMNFRKSEAVNPVLLSFLADLNPVASTDEPGASEEMASE</sequence>
<dbReference type="SUPFAM" id="SSF53474">
    <property type="entry name" value="alpha/beta-Hydrolases"/>
    <property type="match status" value="1"/>
</dbReference>
<dbReference type="InterPro" id="IPR029058">
    <property type="entry name" value="AB_hydrolase_fold"/>
</dbReference>
<dbReference type="GO" id="GO:0003824">
    <property type="term" value="F:catalytic activity"/>
    <property type="evidence" value="ECO:0007669"/>
    <property type="project" value="InterPro"/>
</dbReference>
<name>A0A3B0SK37_9ZZZZ</name>
<dbReference type="AlphaFoldDB" id="A0A3B0SK37"/>
<protein>
    <recommendedName>
        <fullName evidence="1">AB hydrolase-1 domain-containing protein</fullName>
    </recommendedName>
</protein>
<dbReference type="PANTHER" id="PTHR43798">
    <property type="entry name" value="MONOACYLGLYCEROL LIPASE"/>
    <property type="match status" value="1"/>
</dbReference>
<dbReference type="InterPro" id="IPR050266">
    <property type="entry name" value="AB_hydrolase_sf"/>
</dbReference>
<organism evidence="2">
    <name type="scientific">hydrothermal vent metagenome</name>
    <dbReference type="NCBI Taxonomy" id="652676"/>
    <lineage>
        <taxon>unclassified sequences</taxon>
        <taxon>metagenomes</taxon>
        <taxon>ecological metagenomes</taxon>
    </lineage>
</organism>
<dbReference type="EMBL" id="UOEH01000335">
    <property type="protein sequence ID" value="VAW01327.1"/>
    <property type="molecule type" value="Genomic_DNA"/>
</dbReference>
<dbReference type="Gene3D" id="3.40.50.1820">
    <property type="entry name" value="alpha/beta hydrolase"/>
    <property type="match status" value="1"/>
</dbReference>
<proteinExistence type="predicted"/>
<evidence type="ECO:0000313" key="2">
    <source>
        <dbReference type="EMBL" id="VAW01327.1"/>
    </source>
</evidence>
<feature type="domain" description="AB hydrolase-1" evidence="1">
    <location>
        <begin position="14"/>
        <end position="113"/>
    </location>
</feature>
<dbReference type="PRINTS" id="PR00412">
    <property type="entry name" value="EPOXHYDRLASE"/>
</dbReference>
<accession>A0A3B0SK37</accession>
<gene>
    <name evidence="2" type="ORF">MNBD_ALPHA05-1588</name>
</gene>
<dbReference type="PRINTS" id="PR00111">
    <property type="entry name" value="ABHYDROLASE"/>
</dbReference>
<feature type="non-terminal residue" evidence="2">
    <location>
        <position position="1"/>
    </location>
</feature>
<dbReference type="PANTHER" id="PTHR43798:SF33">
    <property type="entry name" value="HYDROLASE, PUTATIVE (AFU_ORTHOLOGUE AFUA_2G14860)-RELATED"/>
    <property type="match status" value="1"/>
</dbReference>
<dbReference type="InterPro" id="IPR000073">
    <property type="entry name" value="AB_hydrolase_1"/>
</dbReference>